<accession>A0A9J6GQM4</accession>
<feature type="region of interest" description="Disordered" evidence="3">
    <location>
        <begin position="153"/>
        <end position="189"/>
    </location>
</feature>
<evidence type="ECO:0000256" key="1">
    <source>
        <dbReference type="ARBA" id="ARBA00001968"/>
    </source>
</evidence>
<dbReference type="GO" id="GO:0046872">
    <property type="term" value="F:metal ion binding"/>
    <property type="evidence" value="ECO:0007669"/>
    <property type="project" value="UniProtKB-KW"/>
</dbReference>
<evidence type="ECO:0000256" key="3">
    <source>
        <dbReference type="SAM" id="MobiDB-lite"/>
    </source>
</evidence>
<keyword evidence="6" id="KW-1185">Reference proteome</keyword>
<evidence type="ECO:0000256" key="2">
    <source>
        <dbReference type="ARBA" id="ARBA00022723"/>
    </source>
</evidence>
<keyword evidence="2" id="KW-0479">Metal-binding</keyword>
<dbReference type="Pfam" id="PF13359">
    <property type="entry name" value="DDE_Tnp_4"/>
    <property type="match status" value="1"/>
</dbReference>
<name>A0A9J6GQM4_HAELO</name>
<comment type="cofactor">
    <cofactor evidence="1">
        <name>a divalent metal cation</name>
        <dbReference type="ChEBI" id="CHEBI:60240"/>
    </cofactor>
</comment>
<dbReference type="Proteomes" id="UP000821853">
    <property type="component" value="Unassembled WGS sequence"/>
</dbReference>
<dbReference type="AlphaFoldDB" id="A0A9J6GQM4"/>
<dbReference type="EMBL" id="JABSTR010000008">
    <property type="protein sequence ID" value="KAH9377611.1"/>
    <property type="molecule type" value="Genomic_DNA"/>
</dbReference>
<evidence type="ECO:0000313" key="5">
    <source>
        <dbReference type="EMBL" id="KAH9377611.1"/>
    </source>
</evidence>
<gene>
    <name evidence="5" type="ORF">HPB48_021339</name>
</gene>
<dbReference type="VEuPathDB" id="VectorBase:HLOH_040289"/>
<reference evidence="5 6" key="1">
    <citation type="journal article" date="2020" name="Cell">
        <title>Large-Scale Comparative Analyses of Tick Genomes Elucidate Their Genetic Diversity and Vector Capacities.</title>
        <authorList>
            <consortium name="Tick Genome and Microbiome Consortium (TIGMIC)"/>
            <person name="Jia N."/>
            <person name="Wang J."/>
            <person name="Shi W."/>
            <person name="Du L."/>
            <person name="Sun Y."/>
            <person name="Zhan W."/>
            <person name="Jiang J.F."/>
            <person name="Wang Q."/>
            <person name="Zhang B."/>
            <person name="Ji P."/>
            <person name="Bell-Sakyi L."/>
            <person name="Cui X.M."/>
            <person name="Yuan T.T."/>
            <person name="Jiang B.G."/>
            <person name="Yang W.F."/>
            <person name="Lam T.T."/>
            <person name="Chang Q.C."/>
            <person name="Ding S.J."/>
            <person name="Wang X.J."/>
            <person name="Zhu J.G."/>
            <person name="Ruan X.D."/>
            <person name="Zhao L."/>
            <person name="Wei J.T."/>
            <person name="Ye R.Z."/>
            <person name="Que T.C."/>
            <person name="Du C.H."/>
            <person name="Zhou Y.H."/>
            <person name="Cheng J.X."/>
            <person name="Dai P.F."/>
            <person name="Guo W.B."/>
            <person name="Han X.H."/>
            <person name="Huang E.J."/>
            <person name="Li L.F."/>
            <person name="Wei W."/>
            <person name="Gao Y.C."/>
            <person name="Liu J.Z."/>
            <person name="Shao H.Z."/>
            <person name="Wang X."/>
            <person name="Wang C.C."/>
            <person name="Yang T.C."/>
            <person name="Huo Q.B."/>
            <person name="Li W."/>
            <person name="Chen H.Y."/>
            <person name="Chen S.E."/>
            <person name="Zhou L.G."/>
            <person name="Ni X.B."/>
            <person name="Tian J.H."/>
            <person name="Sheng Y."/>
            <person name="Liu T."/>
            <person name="Pan Y.S."/>
            <person name="Xia L.Y."/>
            <person name="Li J."/>
            <person name="Zhao F."/>
            <person name="Cao W.C."/>
        </authorList>
    </citation>
    <scope>NUCLEOTIDE SEQUENCE [LARGE SCALE GENOMIC DNA]</scope>
    <source>
        <strain evidence="5">HaeL-2018</strain>
    </source>
</reference>
<feature type="compositionally biased region" description="Low complexity" evidence="3">
    <location>
        <begin position="164"/>
        <end position="176"/>
    </location>
</feature>
<dbReference type="OrthoDB" id="6504947at2759"/>
<sequence>MAAVDSPHLRLSDGGIFKDSPIGQCLNVGKLNPPGAQNLPGTTTTVRHVFTGDEAFQLRPDFTRPLPDTRTQTEEVIYNYRLSRARTCVENAFGIMAKVTCMLHNFLCISTGAPTLYCPTGYADIEDTFGNFIIPPNTAFFFLASLKTQTTTNSSCCEEPPTSPASAAAPGQGRSAPGRKRKQSNGSTVEAMLLEFRETKKERADRSEKKKISLLDRLVTAIEKVAAGCDQKEKCRKN</sequence>
<organism evidence="5 6">
    <name type="scientific">Haemaphysalis longicornis</name>
    <name type="common">Bush tick</name>
    <dbReference type="NCBI Taxonomy" id="44386"/>
    <lineage>
        <taxon>Eukaryota</taxon>
        <taxon>Metazoa</taxon>
        <taxon>Ecdysozoa</taxon>
        <taxon>Arthropoda</taxon>
        <taxon>Chelicerata</taxon>
        <taxon>Arachnida</taxon>
        <taxon>Acari</taxon>
        <taxon>Parasitiformes</taxon>
        <taxon>Ixodida</taxon>
        <taxon>Ixodoidea</taxon>
        <taxon>Ixodidae</taxon>
        <taxon>Haemaphysalinae</taxon>
        <taxon>Haemaphysalis</taxon>
    </lineage>
</organism>
<protein>
    <recommendedName>
        <fullName evidence="4">DDE Tnp4 domain-containing protein</fullName>
    </recommendedName>
</protein>
<evidence type="ECO:0000259" key="4">
    <source>
        <dbReference type="Pfam" id="PF13359"/>
    </source>
</evidence>
<dbReference type="InterPro" id="IPR027806">
    <property type="entry name" value="HARBI1_dom"/>
</dbReference>
<evidence type="ECO:0000313" key="6">
    <source>
        <dbReference type="Proteomes" id="UP000821853"/>
    </source>
</evidence>
<comment type="caution">
    <text evidence="5">The sequence shown here is derived from an EMBL/GenBank/DDBJ whole genome shotgun (WGS) entry which is preliminary data.</text>
</comment>
<proteinExistence type="predicted"/>
<feature type="domain" description="DDE Tnp4" evidence="4">
    <location>
        <begin position="10"/>
        <end position="97"/>
    </location>
</feature>